<reference evidence="5 6" key="1">
    <citation type="submission" date="2014-06" db="EMBL/GenBank/DDBJ databases">
        <title>Evolutionary Origins and Diversification of the Mycorrhizal Mutualists.</title>
        <authorList>
            <consortium name="DOE Joint Genome Institute"/>
            <consortium name="Mycorrhizal Genomics Consortium"/>
            <person name="Kohler A."/>
            <person name="Kuo A."/>
            <person name="Nagy L.G."/>
            <person name="Floudas D."/>
            <person name="Copeland A."/>
            <person name="Barry K.W."/>
            <person name="Cichocki N."/>
            <person name="Veneault-Fourrey C."/>
            <person name="LaButti K."/>
            <person name="Lindquist E.A."/>
            <person name="Lipzen A."/>
            <person name="Lundell T."/>
            <person name="Morin E."/>
            <person name="Murat C."/>
            <person name="Riley R."/>
            <person name="Ohm R."/>
            <person name="Sun H."/>
            <person name="Tunlid A."/>
            <person name="Henrissat B."/>
            <person name="Grigoriev I.V."/>
            <person name="Hibbett D.S."/>
            <person name="Martin F."/>
        </authorList>
    </citation>
    <scope>NUCLEOTIDE SEQUENCE [LARGE SCALE GENOMIC DNA]</scope>
    <source>
        <strain evidence="5 6">SS14</strain>
    </source>
</reference>
<dbReference type="Pfam" id="PF00098">
    <property type="entry name" value="zf-CCHC"/>
    <property type="match status" value="1"/>
</dbReference>
<dbReference type="GO" id="GO:0006397">
    <property type="term" value="P:mRNA processing"/>
    <property type="evidence" value="ECO:0007669"/>
    <property type="project" value="UniProtKB-KW"/>
</dbReference>
<dbReference type="Gene3D" id="4.10.60.10">
    <property type="entry name" value="Zinc finger, CCHC-type"/>
    <property type="match status" value="1"/>
</dbReference>
<keyword evidence="2" id="KW-0863">Zinc-finger</keyword>
<dbReference type="GO" id="GO:0003676">
    <property type="term" value="F:nucleic acid binding"/>
    <property type="evidence" value="ECO:0007669"/>
    <property type="project" value="InterPro"/>
</dbReference>
<dbReference type="OrthoDB" id="196607at2759"/>
<sequence length="221" mass="24569">MRLEGKALEWFDKKVEPRKYQGTPMDLEQVMTGLYSQYTPSLARHKASNKFDLIKQGTLSVQECKPRNIGPDRTKSCANPPKSGEISKGPSITPGPSGVNRNSLTAPDRTGPPIHNRQRTNHESSHNSSECYNCGKLGHIKPNCPEPLRACCVGAVHVEDSPAGQVDNADLGINDNIDDEHPDEDKYHNVNCNNQLDLSEDQHSWGSKPSKFKWSDDEQTH</sequence>
<organism evidence="5 6">
    <name type="scientific">Sphaerobolus stellatus (strain SS14)</name>
    <dbReference type="NCBI Taxonomy" id="990650"/>
    <lineage>
        <taxon>Eukaryota</taxon>
        <taxon>Fungi</taxon>
        <taxon>Dikarya</taxon>
        <taxon>Basidiomycota</taxon>
        <taxon>Agaricomycotina</taxon>
        <taxon>Agaricomycetes</taxon>
        <taxon>Phallomycetidae</taxon>
        <taxon>Geastrales</taxon>
        <taxon>Sphaerobolaceae</taxon>
        <taxon>Sphaerobolus</taxon>
    </lineage>
</organism>
<keyword evidence="6" id="KW-1185">Reference proteome</keyword>
<dbReference type="InterPro" id="IPR036875">
    <property type="entry name" value="Znf_CCHC_sf"/>
</dbReference>
<dbReference type="SUPFAM" id="SSF57756">
    <property type="entry name" value="Retrovirus zinc finger-like domains"/>
    <property type="match status" value="1"/>
</dbReference>
<proteinExistence type="predicted"/>
<dbReference type="EMBL" id="KN837389">
    <property type="protein sequence ID" value="KIJ25984.1"/>
    <property type="molecule type" value="Genomic_DNA"/>
</dbReference>
<gene>
    <name evidence="5" type="ORF">M422DRAFT_272996</name>
</gene>
<feature type="domain" description="CCHC-type" evidence="4">
    <location>
        <begin position="131"/>
        <end position="146"/>
    </location>
</feature>
<dbReference type="Proteomes" id="UP000054279">
    <property type="component" value="Unassembled WGS sequence"/>
</dbReference>
<keyword evidence="2" id="KW-0479">Metal-binding</keyword>
<protein>
    <recommendedName>
        <fullName evidence="4">CCHC-type domain-containing protein</fullName>
    </recommendedName>
</protein>
<dbReference type="HOGENOM" id="CLU_056431_0_0_1"/>
<dbReference type="SMART" id="SM00343">
    <property type="entry name" value="ZnF_C2HC"/>
    <property type="match status" value="1"/>
</dbReference>
<dbReference type="PROSITE" id="PS50158">
    <property type="entry name" value="ZF_CCHC"/>
    <property type="match status" value="1"/>
</dbReference>
<keyword evidence="2" id="KW-0862">Zinc</keyword>
<feature type="region of interest" description="Disordered" evidence="3">
    <location>
        <begin position="64"/>
        <end position="128"/>
    </location>
</feature>
<feature type="compositionally biased region" description="Basic and acidic residues" evidence="3">
    <location>
        <begin position="64"/>
        <end position="75"/>
    </location>
</feature>
<evidence type="ECO:0000313" key="5">
    <source>
        <dbReference type="EMBL" id="KIJ25984.1"/>
    </source>
</evidence>
<dbReference type="GO" id="GO:0008270">
    <property type="term" value="F:zinc ion binding"/>
    <property type="evidence" value="ECO:0007669"/>
    <property type="project" value="UniProtKB-KW"/>
</dbReference>
<keyword evidence="1" id="KW-0507">mRNA processing</keyword>
<evidence type="ECO:0000256" key="1">
    <source>
        <dbReference type="ARBA" id="ARBA00022664"/>
    </source>
</evidence>
<dbReference type="InterPro" id="IPR001878">
    <property type="entry name" value="Znf_CCHC"/>
</dbReference>
<evidence type="ECO:0000256" key="3">
    <source>
        <dbReference type="SAM" id="MobiDB-lite"/>
    </source>
</evidence>
<evidence type="ECO:0000256" key="2">
    <source>
        <dbReference type="PROSITE-ProRule" id="PRU00047"/>
    </source>
</evidence>
<dbReference type="AlphaFoldDB" id="A0A0C9TW12"/>
<feature type="region of interest" description="Disordered" evidence="3">
    <location>
        <begin position="198"/>
        <end position="221"/>
    </location>
</feature>
<evidence type="ECO:0000313" key="6">
    <source>
        <dbReference type="Proteomes" id="UP000054279"/>
    </source>
</evidence>
<evidence type="ECO:0000259" key="4">
    <source>
        <dbReference type="PROSITE" id="PS50158"/>
    </source>
</evidence>
<accession>A0A0C9TW12</accession>
<name>A0A0C9TW12_SPHS4</name>